<sequence>MNGKFLWDIVRSRPKSLAVVLLLVLLNGGLFFFSSYHQQPRLLELRQQWAEKRRAGGVRDAAAIFRQGTSDLATWHARIAPKKDFARLIGTLFDTAASNSLKVGGVSYKPVPVKEDNLLAFTISFGVSGKYAAVKSFIADLMHTREIVTLDNVSLASTKLTEESVDMKVQLTAYFKAEGP</sequence>
<name>A0ABS5SGF8_9BACT</name>
<dbReference type="Gene3D" id="3.30.70.60">
    <property type="match status" value="1"/>
</dbReference>
<keyword evidence="1" id="KW-0472">Membrane</keyword>
<reference evidence="2 3" key="1">
    <citation type="submission" date="2021-05" db="EMBL/GenBank/DDBJ databases">
        <title>The draft genome of Geobacter luticola JCM 17780.</title>
        <authorList>
            <person name="Xu Z."/>
            <person name="Masuda Y."/>
            <person name="Itoh H."/>
            <person name="Senoo K."/>
        </authorList>
    </citation>
    <scope>NUCLEOTIDE SEQUENCE [LARGE SCALE GENOMIC DNA]</scope>
    <source>
        <strain evidence="2 3">JCM 17780</strain>
    </source>
</reference>
<proteinExistence type="predicted"/>
<evidence type="ECO:0000313" key="3">
    <source>
        <dbReference type="Proteomes" id="UP000756860"/>
    </source>
</evidence>
<gene>
    <name evidence="2" type="ORF">KI810_15420</name>
</gene>
<keyword evidence="1" id="KW-0812">Transmembrane</keyword>
<organism evidence="2 3">
    <name type="scientific">Geomobilimonas luticola</name>
    <dbReference type="NCBI Taxonomy" id="1114878"/>
    <lineage>
        <taxon>Bacteria</taxon>
        <taxon>Pseudomonadati</taxon>
        <taxon>Thermodesulfobacteriota</taxon>
        <taxon>Desulfuromonadia</taxon>
        <taxon>Geobacterales</taxon>
        <taxon>Geobacteraceae</taxon>
        <taxon>Geomobilimonas</taxon>
    </lineage>
</organism>
<dbReference type="RefSeq" id="WP_214176447.1">
    <property type="nucleotide sequence ID" value="NZ_JAHCVK010000010.1"/>
</dbReference>
<dbReference type="InterPro" id="IPR014717">
    <property type="entry name" value="Transl_elong_EF1B/ribsomal_bS6"/>
</dbReference>
<feature type="transmembrane region" description="Helical" evidence="1">
    <location>
        <begin position="16"/>
        <end position="36"/>
    </location>
</feature>
<keyword evidence="3" id="KW-1185">Reference proteome</keyword>
<protein>
    <submittedName>
        <fullName evidence="2">Type 4a pilus biogenesis protein PilO</fullName>
    </submittedName>
</protein>
<dbReference type="EMBL" id="JAHCVK010000010">
    <property type="protein sequence ID" value="MBT0654441.1"/>
    <property type="molecule type" value="Genomic_DNA"/>
</dbReference>
<dbReference type="InterPro" id="IPR007445">
    <property type="entry name" value="PilO"/>
</dbReference>
<keyword evidence="1" id="KW-1133">Transmembrane helix</keyword>
<comment type="caution">
    <text evidence="2">The sequence shown here is derived from an EMBL/GenBank/DDBJ whole genome shotgun (WGS) entry which is preliminary data.</text>
</comment>
<dbReference type="Pfam" id="PF04350">
    <property type="entry name" value="PilO"/>
    <property type="match status" value="1"/>
</dbReference>
<evidence type="ECO:0000256" key="1">
    <source>
        <dbReference type="SAM" id="Phobius"/>
    </source>
</evidence>
<dbReference type="Proteomes" id="UP000756860">
    <property type="component" value="Unassembled WGS sequence"/>
</dbReference>
<accession>A0ABS5SGF8</accession>
<evidence type="ECO:0000313" key="2">
    <source>
        <dbReference type="EMBL" id="MBT0654441.1"/>
    </source>
</evidence>